<keyword evidence="9" id="KW-1185">Reference proteome</keyword>
<evidence type="ECO:0000259" key="7">
    <source>
        <dbReference type="PROSITE" id="PS50162"/>
    </source>
</evidence>
<proteinExistence type="predicted"/>
<dbReference type="InterPro" id="IPR027417">
    <property type="entry name" value="P-loop_NTPase"/>
</dbReference>
<dbReference type="InterPro" id="IPR047348">
    <property type="entry name" value="XRCC3-like_C"/>
</dbReference>
<sequence>MVNLKNIMPPQDVRCYRSSRNLYFAKYFCPEIVTAEKLEKERHIKTGCAGFDHILNGGFRVGTLSEIYGESGAGKTQLVLQIAAQCRKDGSIYICTEDAFPVKRFNQLLEHHIHQTSYSEHREKIFIEHITESQDLLSCVRVRLPKLLEQKKVSVIIVDSIAAPFRVDVTNYVHRAEELRELGILLINIAQKYGLAVIVINQVTSSFDEFDNVLPSLGLAWSNIVTYRCMLKRKGLEVNTNNCNNVNVREFILVFGPDLQNKNCKFIIDSSGIKTI</sequence>
<evidence type="ECO:0000256" key="2">
    <source>
        <dbReference type="ARBA" id="ARBA00022741"/>
    </source>
</evidence>
<dbReference type="Proteomes" id="UP000663880">
    <property type="component" value="Unassembled WGS sequence"/>
</dbReference>
<dbReference type="PROSITE" id="PS50162">
    <property type="entry name" value="RECA_2"/>
    <property type="match status" value="1"/>
</dbReference>
<dbReference type="GO" id="GO:0140664">
    <property type="term" value="F:ATP-dependent DNA damage sensor activity"/>
    <property type="evidence" value="ECO:0007669"/>
    <property type="project" value="InterPro"/>
</dbReference>
<dbReference type="GO" id="GO:0071140">
    <property type="term" value="P:resolution of mitotic recombination intermediates"/>
    <property type="evidence" value="ECO:0007669"/>
    <property type="project" value="TreeGrafter"/>
</dbReference>
<dbReference type="CDD" id="cd19491">
    <property type="entry name" value="XRCC3"/>
    <property type="match status" value="1"/>
</dbReference>
<dbReference type="InterPro" id="IPR013632">
    <property type="entry name" value="Rad51_C"/>
</dbReference>
<name>A0A821T468_9NEOP</name>
<dbReference type="EMBL" id="CAJOBZ010000022">
    <property type="protein sequence ID" value="CAF4868290.1"/>
    <property type="molecule type" value="Genomic_DNA"/>
</dbReference>
<dbReference type="GO" id="GO:0090656">
    <property type="term" value="P:t-circle formation"/>
    <property type="evidence" value="ECO:0007669"/>
    <property type="project" value="TreeGrafter"/>
</dbReference>
<keyword evidence="2" id="KW-0547">Nucleotide-binding</keyword>
<reference evidence="8" key="1">
    <citation type="submission" date="2021-02" db="EMBL/GenBank/DDBJ databases">
        <authorList>
            <person name="Steward A R."/>
        </authorList>
    </citation>
    <scope>NUCLEOTIDE SEQUENCE</scope>
</reference>
<evidence type="ECO:0000313" key="9">
    <source>
        <dbReference type="Proteomes" id="UP000663880"/>
    </source>
</evidence>
<evidence type="ECO:0000256" key="3">
    <source>
        <dbReference type="ARBA" id="ARBA00022763"/>
    </source>
</evidence>
<dbReference type="GO" id="GO:0005657">
    <property type="term" value="C:replication fork"/>
    <property type="evidence" value="ECO:0007669"/>
    <property type="project" value="TreeGrafter"/>
</dbReference>
<dbReference type="GO" id="GO:0033065">
    <property type="term" value="C:Rad51C-XRCC3 complex"/>
    <property type="evidence" value="ECO:0007669"/>
    <property type="project" value="TreeGrafter"/>
</dbReference>
<feature type="domain" description="RecA family profile 1" evidence="7">
    <location>
        <begin position="40"/>
        <end position="203"/>
    </location>
</feature>
<comment type="subcellular location">
    <subcellularLocation>
        <location evidence="1">Nucleus</location>
    </subcellularLocation>
</comment>
<keyword evidence="5" id="KW-0234">DNA repair</keyword>
<evidence type="ECO:0000256" key="5">
    <source>
        <dbReference type="ARBA" id="ARBA00023204"/>
    </source>
</evidence>
<keyword evidence="4" id="KW-0067">ATP-binding</keyword>
<dbReference type="GO" id="GO:0000722">
    <property type="term" value="P:telomere maintenance via recombination"/>
    <property type="evidence" value="ECO:0007669"/>
    <property type="project" value="TreeGrafter"/>
</dbReference>
<evidence type="ECO:0000256" key="1">
    <source>
        <dbReference type="ARBA" id="ARBA00004123"/>
    </source>
</evidence>
<dbReference type="Pfam" id="PF08423">
    <property type="entry name" value="Rad51"/>
    <property type="match status" value="1"/>
</dbReference>
<evidence type="ECO:0000256" key="6">
    <source>
        <dbReference type="ARBA" id="ARBA00023242"/>
    </source>
</evidence>
<dbReference type="SUPFAM" id="SSF52540">
    <property type="entry name" value="P-loop containing nucleoside triphosphate hydrolases"/>
    <property type="match status" value="1"/>
</dbReference>
<dbReference type="AlphaFoldDB" id="A0A821T468"/>
<dbReference type="InterPro" id="IPR020588">
    <property type="entry name" value="RecA_ATP-bd"/>
</dbReference>
<dbReference type="InterPro" id="IPR003593">
    <property type="entry name" value="AAA+_ATPase"/>
</dbReference>
<keyword evidence="6" id="KW-0539">Nucleus</keyword>
<dbReference type="Gene3D" id="3.40.50.300">
    <property type="entry name" value="P-loop containing nucleotide triphosphate hydrolases"/>
    <property type="match status" value="1"/>
</dbReference>
<keyword evidence="3" id="KW-0227">DNA damage</keyword>
<dbReference type="GO" id="GO:0005524">
    <property type="term" value="F:ATP binding"/>
    <property type="evidence" value="ECO:0007669"/>
    <property type="project" value="UniProtKB-KW"/>
</dbReference>
<dbReference type="PANTHER" id="PTHR46487">
    <property type="entry name" value="DNA REPAIR PROTEIN XRCC3"/>
    <property type="match status" value="1"/>
</dbReference>
<dbReference type="GO" id="GO:0045003">
    <property type="term" value="P:double-strand break repair via synthesis-dependent strand annealing"/>
    <property type="evidence" value="ECO:0007669"/>
    <property type="project" value="TreeGrafter"/>
</dbReference>
<gene>
    <name evidence="8" type="ORF">PMACD_LOCUS8530</name>
</gene>
<evidence type="ECO:0000313" key="8">
    <source>
        <dbReference type="EMBL" id="CAF4868290.1"/>
    </source>
</evidence>
<dbReference type="SMART" id="SM00382">
    <property type="entry name" value="AAA"/>
    <property type="match status" value="1"/>
</dbReference>
<organism evidence="8 9">
    <name type="scientific">Pieris macdunnoughi</name>
    <dbReference type="NCBI Taxonomy" id="345717"/>
    <lineage>
        <taxon>Eukaryota</taxon>
        <taxon>Metazoa</taxon>
        <taxon>Ecdysozoa</taxon>
        <taxon>Arthropoda</taxon>
        <taxon>Hexapoda</taxon>
        <taxon>Insecta</taxon>
        <taxon>Pterygota</taxon>
        <taxon>Neoptera</taxon>
        <taxon>Endopterygota</taxon>
        <taxon>Lepidoptera</taxon>
        <taxon>Glossata</taxon>
        <taxon>Ditrysia</taxon>
        <taxon>Papilionoidea</taxon>
        <taxon>Pieridae</taxon>
        <taxon>Pierinae</taxon>
        <taxon>Pieris</taxon>
    </lineage>
</organism>
<evidence type="ECO:0000256" key="4">
    <source>
        <dbReference type="ARBA" id="ARBA00022840"/>
    </source>
</evidence>
<dbReference type="PANTHER" id="PTHR46487:SF1">
    <property type="entry name" value="DNA REPAIR PROTEIN XRCC3"/>
    <property type="match status" value="1"/>
</dbReference>
<accession>A0A821T468</accession>
<protein>
    <recommendedName>
        <fullName evidence="7">RecA family profile 1 domain-containing protein</fullName>
    </recommendedName>
</protein>
<dbReference type="GO" id="GO:0000400">
    <property type="term" value="F:four-way junction DNA binding"/>
    <property type="evidence" value="ECO:0007669"/>
    <property type="project" value="TreeGrafter"/>
</dbReference>
<dbReference type="PRINTS" id="PR01874">
    <property type="entry name" value="DNAREPAIRADA"/>
</dbReference>
<comment type="caution">
    <text evidence="8">The sequence shown here is derived from an EMBL/GenBank/DDBJ whole genome shotgun (WGS) entry which is preliminary data.</text>
</comment>
<dbReference type="OrthoDB" id="1861185at2759"/>